<dbReference type="PANTHER" id="PTHR43084:SF1">
    <property type="entry name" value="PERSULFIDE DIOXYGENASE ETHE1, MITOCHONDRIAL"/>
    <property type="match status" value="1"/>
</dbReference>
<dbReference type="Gene3D" id="3.40.250.10">
    <property type="entry name" value="Rhodanese-like domain"/>
    <property type="match status" value="2"/>
</dbReference>
<keyword evidence="4" id="KW-1185">Reference proteome</keyword>
<feature type="domain" description="Rhodanese" evidence="2">
    <location>
        <begin position="294"/>
        <end position="384"/>
    </location>
</feature>
<dbReference type="InterPro" id="IPR036866">
    <property type="entry name" value="RibonucZ/Hydroxyglut_hydro"/>
</dbReference>
<protein>
    <submittedName>
        <fullName evidence="3">Rhodanese-like domain</fullName>
    </submittedName>
</protein>
<dbReference type="AlphaFoldDB" id="A0A0V0QSR4"/>
<name>A0A0V0QSR4_PSEPJ</name>
<evidence type="ECO:0000256" key="1">
    <source>
        <dbReference type="ARBA" id="ARBA00022723"/>
    </source>
</evidence>
<keyword evidence="1" id="KW-0479">Metal-binding</keyword>
<dbReference type="FunFam" id="3.60.15.10:FF:000030">
    <property type="entry name" value="Metallo-beta-lactamase family protein"/>
    <property type="match status" value="1"/>
</dbReference>
<dbReference type="InParanoid" id="A0A0V0QSR4"/>
<dbReference type="InterPro" id="IPR001279">
    <property type="entry name" value="Metallo-B-lactamas"/>
</dbReference>
<dbReference type="CDD" id="cd00158">
    <property type="entry name" value="RHOD"/>
    <property type="match status" value="2"/>
</dbReference>
<dbReference type="InterPro" id="IPR051682">
    <property type="entry name" value="Mito_Persulfide_Diox"/>
</dbReference>
<dbReference type="OMA" id="QVWPGHG"/>
<dbReference type="Pfam" id="PF00581">
    <property type="entry name" value="Rhodanese"/>
    <property type="match status" value="2"/>
</dbReference>
<dbReference type="GO" id="GO:0050313">
    <property type="term" value="F:sulfur dioxygenase activity"/>
    <property type="evidence" value="ECO:0007669"/>
    <property type="project" value="InterPro"/>
</dbReference>
<reference evidence="3 4" key="1">
    <citation type="journal article" date="2015" name="Sci. Rep.">
        <title>Genome of the facultative scuticociliatosis pathogen Pseudocohnilembus persalinus provides insight into its virulence through horizontal gene transfer.</title>
        <authorList>
            <person name="Xiong J."/>
            <person name="Wang G."/>
            <person name="Cheng J."/>
            <person name="Tian M."/>
            <person name="Pan X."/>
            <person name="Warren A."/>
            <person name="Jiang C."/>
            <person name="Yuan D."/>
            <person name="Miao W."/>
        </authorList>
    </citation>
    <scope>NUCLEOTIDE SEQUENCE [LARGE SCALE GENOMIC DNA]</scope>
    <source>
        <strain evidence="3">36N120E</strain>
    </source>
</reference>
<accession>A0A0V0QSR4</accession>
<dbReference type="PROSITE" id="PS50206">
    <property type="entry name" value="RHODANESE_3"/>
    <property type="match status" value="2"/>
</dbReference>
<dbReference type="GO" id="GO:0070813">
    <property type="term" value="P:hydrogen sulfide metabolic process"/>
    <property type="evidence" value="ECO:0007669"/>
    <property type="project" value="TreeGrafter"/>
</dbReference>
<dbReference type="SMART" id="SM00849">
    <property type="entry name" value="Lactamase_B"/>
    <property type="match status" value="1"/>
</dbReference>
<sequence>MNQQEQKLQRSENLTSTKIETNEQENFYIQLFITGCLAEATYYIESNKEAVVIDPLRDTEPYVKLAQDRGAQIKYVMLTHIHADFVSGHLDLSKKTGAQIVYGPTAELGFKAHVAQNQEVFELSDKVKIQLLHTPGHTRESSTYLLLNQDKPYCIFTGDTLFLGEVGRPDLAVKSGDITKEDLAGWLFDSLNNVIKQLPDELIVYPGHGAGSACGKNIQKGSSDSLGNQKKTNYALKIEERNEFIKQVSSNLPTPPGYFFHDVSVNKQGYDDLENVLKKAFVPLKAEQFENLVNNEKYTIIDSRDKFEYLKGFIKGSYSIDYKGAFAAWLGKLVSPKDKFVLICEEGKEYEVIVRMARIGYDNIAGYLEGGVNAYKAAGHELQTVKSIEAKDFEPIILQEEKKDFKIIDVRDPNEKVKGYLDDSVMEPVWGLEERLKANPNLFDHNQTLYLMCQSGQRSLPASSIFTKYGYKNLVHVIGGFNEVSKLKVPISYAQCPLEAARLLKQQQQEQKA</sequence>
<gene>
    <name evidence="3" type="ORF">PPERSA_06831</name>
</gene>
<dbReference type="Proteomes" id="UP000054937">
    <property type="component" value="Unassembled WGS sequence"/>
</dbReference>
<evidence type="ECO:0000313" key="3">
    <source>
        <dbReference type="EMBL" id="KRX05197.1"/>
    </source>
</evidence>
<dbReference type="InterPro" id="IPR036873">
    <property type="entry name" value="Rhodanese-like_dom_sf"/>
</dbReference>
<dbReference type="OrthoDB" id="449487at2759"/>
<dbReference type="SMART" id="SM00450">
    <property type="entry name" value="RHOD"/>
    <property type="match status" value="2"/>
</dbReference>
<dbReference type="EMBL" id="LDAU01000110">
    <property type="protein sequence ID" value="KRX05197.1"/>
    <property type="molecule type" value="Genomic_DNA"/>
</dbReference>
<evidence type="ECO:0000259" key="2">
    <source>
        <dbReference type="PROSITE" id="PS50206"/>
    </source>
</evidence>
<organism evidence="3 4">
    <name type="scientific">Pseudocohnilembus persalinus</name>
    <name type="common">Ciliate</name>
    <dbReference type="NCBI Taxonomy" id="266149"/>
    <lineage>
        <taxon>Eukaryota</taxon>
        <taxon>Sar</taxon>
        <taxon>Alveolata</taxon>
        <taxon>Ciliophora</taxon>
        <taxon>Intramacronucleata</taxon>
        <taxon>Oligohymenophorea</taxon>
        <taxon>Scuticociliatia</taxon>
        <taxon>Philasterida</taxon>
        <taxon>Pseudocohnilembidae</taxon>
        <taxon>Pseudocohnilembus</taxon>
    </lineage>
</organism>
<dbReference type="GO" id="GO:0046872">
    <property type="term" value="F:metal ion binding"/>
    <property type="evidence" value="ECO:0007669"/>
    <property type="project" value="UniProtKB-KW"/>
</dbReference>
<dbReference type="SUPFAM" id="SSF56281">
    <property type="entry name" value="Metallo-hydrolase/oxidoreductase"/>
    <property type="match status" value="1"/>
</dbReference>
<dbReference type="Pfam" id="PF00753">
    <property type="entry name" value="Lactamase_B"/>
    <property type="match status" value="1"/>
</dbReference>
<comment type="caution">
    <text evidence="3">The sequence shown here is derived from an EMBL/GenBank/DDBJ whole genome shotgun (WGS) entry which is preliminary data.</text>
</comment>
<dbReference type="InterPro" id="IPR001763">
    <property type="entry name" value="Rhodanese-like_dom"/>
</dbReference>
<dbReference type="Gene3D" id="3.60.15.10">
    <property type="entry name" value="Ribonuclease Z/Hydroxyacylglutathione hydrolase-like"/>
    <property type="match status" value="1"/>
</dbReference>
<dbReference type="SUPFAM" id="SSF52821">
    <property type="entry name" value="Rhodanese/Cell cycle control phosphatase"/>
    <property type="match status" value="2"/>
</dbReference>
<feature type="domain" description="Rhodanese" evidence="2">
    <location>
        <begin position="401"/>
        <end position="493"/>
    </location>
</feature>
<evidence type="ECO:0000313" key="4">
    <source>
        <dbReference type="Proteomes" id="UP000054937"/>
    </source>
</evidence>
<dbReference type="InterPro" id="IPR044528">
    <property type="entry name" value="POD-like_MBL-fold"/>
</dbReference>
<dbReference type="CDD" id="cd07724">
    <property type="entry name" value="POD-like_MBL-fold"/>
    <property type="match status" value="1"/>
</dbReference>
<dbReference type="PANTHER" id="PTHR43084">
    <property type="entry name" value="PERSULFIDE DIOXYGENASE ETHE1"/>
    <property type="match status" value="1"/>
</dbReference>
<proteinExistence type="predicted"/>
<dbReference type="GO" id="GO:0006749">
    <property type="term" value="P:glutathione metabolic process"/>
    <property type="evidence" value="ECO:0007669"/>
    <property type="project" value="InterPro"/>
</dbReference>